<reference evidence="1 2" key="1">
    <citation type="submission" date="2017-11" db="EMBL/GenBank/DDBJ databases">
        <title>Evolution of Phototrophy in the Chloroflexi Phylum Driven by Horizontal Gene Transfer.</title>
        <authorList>
            <person name="Ward L.M."/>
            <person name="Hemp J."/>
            <person name="Shih P.M."/>
            <person name="Mcglynn S.E."/>
            <person name="Fischer W."/>
        </authorList>
    </citation>
    <scope>NUCLEOTIDE SEQUENCE [LARGE SCALE GENOMIC DNA]</scope>
    <source>
        <strain evidence="1">JP3_13</strain>
    </source>
</reference>
<dbReference type="Proteomes" id="UP000229681">
    <property type="component" value="Unassembled WGS sequence"/>
</dbReference>
<evidence type="ECO:0008006" key="3">
    <source>
        <dbReference type="Google" id="ProtNLM"/>
    </source>
</evidence>
<sequence length="322" mass="35690">MTKAKGDQKAQRAATREANVRSGLQTLAQWLRDLVRSGLGAESVRRLETWEAIAKLLQDAQAGGVAHQLRAIGAMLQSEPDWSPRLLEALGRLHLLVEGYARLEALSPGQQADLRRAIGFTERKTDVLTQSGVHDLWLALGRHTEIDESEWLTVQRTWLLGMRTGKMALLLDYEPYSRMDSIDRSFPPATWLETECVYYPSAYPLRVVARSRESEEAALKGLPQAQPSLRAALGAYAAALSANPWLERFPMLIAQLVPFYENGALMLVDSNGDAMRLTALEPMCLARLLAISGGTPITLFGEYDGRTFLPLSAFANERLITL</sequence>
<comment type="caution">
    <text evidence="1">The sequence shown here is derived from an EMBL/GenBank/DDBJ whole genome shotgun (WGS) entry which is preliminary data.</text>
</comment>
<dbReference type="AlphaFoldDB" id="A0A2M8PF04"/>
<name>A0A2M8PF04_9CHLR</name>
<proteinExistence type="predicted"/>
<dbReference type="EMBL" id="PGTM01000077">
    <property type="protein sequence ID" value="PJF36137.1"/>
    <property type="molecule type" value="Genomic_DNA"/>
</dbReference>
<gene>
    <name evidence="1" type="ORF">CUN49_06980</name>
</gene>
<evidence type="ECO:0000313" key="1">
    <source>
        <dbReference type="EMBL" id="PJF36137.1"/>
    </source>
</evidence>
<protein>
    <recommendedName>
        <fullName evidence="3">SWIM zinc finger family protein</fullName>
    </recommendedName>
</protein>
<organism evidence="1 2">
    <name type="scientific">Candidatus Thermofonsia Clade 1 bacterium</name>
    <dbReference type="NCBI Taxonomy" id="2364210"/>
    <lineage>
        <taxon>Bacteria</taxon>
        <taxon>Bacillati</taxon>
        <taxon>Chloroflexota</taxon>
        <taxon>Candidatus Thermofontia</taxon>
        <taxon>Candidatus Thermofonsia Clade 1</taxon>
    </lineage>
</organism>
<accession>A0A2M8PF04</accession>
<evidence type="ECO:0000313" key="2">
    <source>
        <dbReference type="Proteomes" id="UP000229681"/>
    </source>
</evidence>